<keyword evidence="4" id="KW-1185">Reference proteome</keyword>
<dbReference type="InterPro" id="IPR006059">
    <property type="entry name" value="SBP"/>
</dbReference>
<gene>
    <name evidence="3" type="ORF">J2S11_001335</name>
</gene>
<sequence>MVKGMKFKGLILLVVLLIVSLAACSTDSSQPSDTNTDQEPTSSDNTGQEEATTQEDIEFRMLWWGNQDRHDRTLELIELYESQNPHVSIVPEFLGFGEYADRLNTQMAGGNAPDLFQVVDRWLPQYAENGQIMDLLPFIESGAFSTDQVDSSALDPGFYQGELVGINTGSNAFALAYNPDLFEEAGVPVLEPGYTWEDFYATARELSQKLGTYGTYTDVNHQRQFGHYLLQNDQWLYNDDGTALGWDDDQLFIDFFSNILELQSEGVLPPADIVESASTIENYLLVNNQAPMQIIHSNQIVAVANAANRDFELTILPSHSNGNSGAYVRASLLWSVNPNTEHADEIIKFIDWMTHDLEANDILMADRGVPISSAVREHLYDKLEKTVQQQFDYIDLLSQYTGESPPPPPAAGTELDQIYERNVYQMLYGQATPEEQVEKYKRDVLQVIE</sequence>
<feature type="chain" id="PRO_5046824286" evidence="2">
    <location>
        <begin position="26"/>
        <end position="449"/>
    </location>
</feature>
<keyword evidence="3" id="KW-0762">Sugar transport</keyword>
<keyword evidence="2" id="KW-0732">Signal</keyword>
<accession>A0ABT9VXU0</accession>
<dbReference type="EMBL" id="JAUSTY010000004">
    <property type="protein sequence ID" value="MDQ0165435.1"/>
    <property type="molecule type" value="Genomic_DNA"/>
</dbReference>
<evidence type="ECO:0000256" key="1">
    <source>
        <dbReference type="SAM" id="MobiDB-lite"/>
    </source>
</evidence>
<protein>
    <submittedName>
        <fullName evidence="3">Multiple sugar transport system substrate-binding protein</fullName>
    </submittedName>
</protein>
<feature type="signal peptide" evidence="2">
    <location>
        <begin position="1"/>
        <end position="25"/>
    </location>
</feature>
<feature type="region of interest" description="Disordered" evidence="1">
    <location>
        <begin position="26"/>
        <end position="52"/>
    </location>
</feature>
<dbReference type="Gene3D" id="3.40.190.10">
    <property type="entry name" value="Periplasmic binding protein-like II"/>
    <property type="match status" value="2"/>
</dbReference>
<keyword evidence="3" id="KW-0813">Transport</keyword>
<dbReference type="Proteomes" id="UP001235840">
    <property type="component" value="Unassembled WGS sequence"/>
</dbReference>
<evidence type="ECO:0000256" key="2">
    <source>
        <dbReference type="SAM" id="SignalP"/>
    </source>
</evidence>
<organism evidence="3 4">
    <name type="scientific">Caldalkalibacillus horti</name>
    <dbReference type="NCBI Taxonomy" id="77523"/>
    <lineage>
        <taxon>Bacteria</taxon>
        <taxon>Bacillati</taxon>
        <taxon>Bacillota</taxon>
        <taxon>Bacilli</taxon>
        <taxon>Bacillales</taxon>
        <taxon>Bacillaceae</taxon>
        <taxon>Caldalkalibacillus</taxon>
    </lineage>
</organism>
<evidence type="ECO:0000313" key="3">
    <source>
        <dbReference type="EMBL" id="MDQ0165435.1"/>
    </source>
</evidence>
<proteinExistence type="predicted"/>
<dbReference type="PROSITE" id="PS51257">
    <property type="entry name" value="PROKAR_LIPOPROTEIN"/>
    <property type="match status" value="1"/>
</dbReference>
<dbReference type="InterPro" id="IPR050490">
    <property type="entry name" value="Bact_solute-bd_prot1"/>
</dbReference>
<evidence type="ECO:0000313" key="4">
    <source>
        <dbReference type="Proteomes" id="UP001235840"/>
    </source>
</evidence>
<dbReference type="PANTHER" id="PTHR43649:SF11">
    <property type="entry name" value="ABC TRANSPORTER SUBSTRATE-BINDING PROTEIN YESO-RELATED"/>
    <property type="match status" value="1"/>
</dbReference>
<dbReference type="SUPFAM" id="SSF53850">
    <property type="entry name" value="Periplasmic binding protein-like II"/>
    <property type="match status" value="1"/>
</dbReference>
<dbReference type="PANTHER" id="PTHR43649">
    <property type="entry name" value="ARABINOSE-BINDING PROTEIN-RELATED"/>
    <property type="match status" value="1"/>
</dbReference>
<comment type="caution">
    <text evidence="3">The sequence shown here is derived from an EMBL/GenBank/DDBJ whole genome shotgun (WGS) entry which is preliminary data.</text>
</comment>
<name>A0ABT9VXU0_9BACI</name>
<dbReference type="CDD" id="cd13585">
    <property type="entry name" value="PBP2_TMBP_like"/>
    <property type="match status" value="1"/>
</dbReference>
<dbReference type="Pfam" id="PF01547">
    <property type="entry name" value="SBP_bac_1"/>
    <property type="match status" value="1"/>
</dbReference>
<dbReference type="RefSeq" id="WP_307392533.1">
    <property type="nucleotide sequence ID" value="NZ_BAAADK010000045.1"/>
</dbReference>
<feature type="compositionally biased region" description="Polar residues" evidence="1">
    <location>
        <begin position="26"/>
        <end position="51"/>
    </location>
</feature>
<reference evidence="3 4" key="1">
    <citation type="submission" date="2023-07" db="EMBL/GenBank/DDBJ databases">
        <title>Genomic Encyclopedia of Type Strains, Phase IV (KMG-IV): sequencing the most valuable type-strain genomes for metagenomic binning, comparative biology and taxonomic classification.</title>
        <authorList>
            <person name="Goeker M."/>
        </authorList>
    </citation>
    <scope>NUCLEOTIDE SEQUENCE [LARGE SCALE GENOMIC DNA]</scope>
    <source>
        <strain evidence="3 4">DSM 12751</strain>
    </source>
</reference>